<dbReference type="Proteomes" id="UP001295794">
    <property type="component" value="Unassembled WGS sequence"/>
</dbReference>
<gene>
    <name evidence="3" type="ORF">MYCIT1_LOCUS37176</name>
</gene>
<protein>
    <recommendedName>
        <fullName evidence="2">Telomere-associated protein Rif1 N-terminal domain-containing protein</fullName>
    </recommendedName>
</protein>
<feature type="compositionally biased region" description="Basic and acidic residues" evidence="1">
    <location>
        <begin position="1074"/>
        <end position="1087"/>
    </location>
</feature>
<sequence>MKKIPYESVKDSQLVFSTSPPASSPSAVTSSDALQFSTYLTSPIYTLLDSLKSDTNVSVLDRTEAYNVISQRIRAHIRRIVHAAPEELPPALAELQDVSTGLSDVMKRDLSQLCDDPSVHVRRVPEDIYASSIHTDVEVDEEVARIARDFTLLVDYSLRLIADIFVFPALYSVFSNDSLNALLNGLLALGSARRSFSSSSCRHWTMVVWILSIQNLPTGVISPAKHQIVTVLKRALEGEIGTESAILDGLKACTRLLKQHPAVFTAPLSSIFPSVLHCLISDLCDVRLHANHALGAFALARINGAISNAEITGFSSLLSEFIEIGMLKSAGVPDSGRILSLISASLSASEWTHPAEGPCWVMQLIASVIILMDDAYFSDPRALKLTLQSLYVTFQHKEEWVSALHPCVWRCIIWIFSRFKAVGKDKASALRTVKQDLRGGLGLALVLTLLTSQEAFGGLDPIAESLIVLKDLMSDRSRHLQLDGIGLLTQLLWPSDASSTGGSVELLVPQLFDGSLLQASQSHAKNVVAALPRLELSQLRRLSDAEILLHWESIAKRWTHAMNICLDPKLAQLKLHQPYLSLEEYRRDLLHGWQSLLLAPSDSTEESLNRGTDEIYFKRFADVICSFIVATEFTGLQLQRLQTVDKMWQAMTNTFQRDRLLSSGRVVLEAAFQLRWDPSPSQDAWVVLCSRLIRFGVPERVEIMQEHFATGGIPLQIQKQLWTVAASSIQDTSPASDTIQLLRMSFGAWEPDMDIWNDLLSASFMLSAPLSKTEVVERILVKEHRHAETMIPLLTLFSHVVFSDLDHLPEQIVRILRTTLRDLYPDMALHPTSLLLVQRVKDLFLAVPLALALPLLLELEPSICTWLEDEEHLLTEDIRIDVAECLFAAPLSRLHHMEPSTDHLVTLSRFLSTLADADAFEVFWRKTYDKRRDLFHLVPETIQTCLKAYRDVFAGSLAGSVTDSQMDSLRTPQSQLTASSLDYGPDEGKGVSEETLHRPQCVVDRKDRSMALSIMRTGSSTPRPSTALDHLQEYSSWSEMNQNSPHIQSGRGYPTSWADSSMDIVESSVLAERPSPKHDLEQRELPSAKRRKTRSGPSGSHTFSVSASERSGGGDREGPDASLRTPPSKRSRFEQQQMSNSLPTPSPSLRSRVAASSDLDEEQEEEDYKSWENGRVAAEEVEQVDELNLEIPETSQPDVNADRSVLRRAQTVQQLLPQSPAPLQQATTSARLLALQQAYAVVEEDTSQPQLDVLLQASHLLHQIGAKLNEQIGRRARQT</sequence>
<feature type="domain" description="Telomere-associated protein Rif1 N-terminal" evidence="2">
    <location>
        <begin position="149"/>
        <end position="294"/>
    </location>
</feature>
<evidence type="ECO:0000313" key="4">
    <source>
        <dbReference type="Proteomes" id="UP001295794"/>
    </source>
</evidence>
<feature type="compositionally biased region" description="Polar residues" evidence="1">
    <location>
        <begin position="963"/>
        <end position="980"/>
    </location>
</feature>
<dbReference type="EMBL" id="CAVNYO010000478">
    <property type="protein sequence ID" value="CAK5284134.1"/>
    <property type="molecule type" value="Genomic_DNA"/>
</dbReference>
<proteinExistence type="predicted"/>
<feature type="region of interest" description="Disordered" evidence="1">
    <location>
        <begin position="1071"/>
        <end position="1174"/>
    </location>
</feature>
<accession>A0AAD2HZH6</accession>
<feature type="compositionally biased region" description="Polar residues" evidence="1">
    <location>
        <begin position="1095"/>
        <end position="1109"/>
    </location>
</feature>
<organism evidence="3 4">
    <name type="scientific">Mycena citricolor</name>
    <dbReference type="NCBI Taxonomy" id="2018698"/>
    <lineage>
        <taxon>Eukaryota</taxon>
        <taxon>Fungi</taxon>
        <taxon>Dikarya</taxon>
        <taxon>Basidiomycota</taxon>
        <taxon>Agaricomycotina</taxon>
        <taxon>Agaricomycetes</taxon>
        <taxon>Agaricomycetidae</taxon>
        <taxon>Agaricales</taxon>
        <taxon>Marasmiineae</taxon>
        <taxon>Mycenaceae</taxon>
        <taxon>Mycena</taxon>
    </lineage>
</organism>
<dbReference type="AlphaFoldDB" id="A0AAD2HZH6"/>
<keyword evidence="4" id="KW-1185">Reference proteome</keyword>
<evidence type="ECO:0000313" key="3">
    <source>
        <dbReference type="EMBL" id="CAK5284134.1"/>
    </source>
</evidence>
<feature type="compositionally biased region" description="Acidic residues" evidence="1">
    <location>
        <begin position="1158"/>
        <end position="1167"/>
    </location>
</feature>
<reference evidence="3" key="1">
    <citation type="submission" date="2023-11" db="EMBL/GenBank/DDBJ databases">
        <authorList>
            <person name="De Vega J J."/>
            <person name="De Vega J J."/>
        </authorList>
    </citation>
    <scope>NUCLEOTIDE SEQUENCE</scope>
</reference>
<dbReference type="Pfam" id="PF12231">
    <property type="entry name" value="Rif1_N"/>
    <property type="match status" value="1"/>
</dbReference>
<comment type="caution">
    <text evidence="3">The sequence shown here is derived from an EMBL/GenBank/DDBJ whole genome shotgun (WGS) entry which is preliminary data.</text>
</comment>
<dbReference type="InterPro" id="IPR022031">
    <property type="entry name" value="Rif1_N"/>
</dbReference>
<feature type="compositionally biased region" description="Low complexity" evidence="1">
    <location>
        <begin position="1139"/>
        <end position="1152"/>
    </location>
</feature>
<evidence type="ECO:0000256" key="1">
    <source>
        <dbReference type="SAM" id="MobiDB-lite"/>
    </source>
</evidence>
<evidence type="ECO:0000259" key="2">
    <source>
        <dbReference type="Pfam" id="PF12231"/>
    </source>
</evidence>
<name>A0AAD2HZH6_9AGAR</name>
<feature type="region of interest" description="Disordered" evidence="1">
    <location>
        <begin position="963"/>
        <end position="994"/>
    </location>
</feature>